<reference evidence="2 3" key="1">
    <citation type="submission" date="2019-10" db="EMBL/GenBank/DDBJ databases">
        <title>Alkaliphilus serpentinus sp. nov. and Alkaliphilus pronyensis sp. nov., two novel anaerobic alkaliphilic species isolated from the serpentinized-hosted hydrothermal field of the Prony Bay (New Caledonia).</title>
        <authorList>
            <person name="Postec A."/>
        </authorList>
    </citation>
    <scope>NUCLEOTIDE SEQUENCE [LARGE SCALE GENOMIC DNA]</scope>
    <source>
        <strain evidence="2 3">LacV</strain>
    </source>
</reference>
<protein>
    <submittedName>
        <fullName evidence="2">Uncharacterized protein</fullName>
    </submittedName>
</protein>
<organism evidence="2 3">
    <name type="scientific">Alkaliphilus pronyensis</name>
    <dbReference type="NCBI Taxonomy" id="1482732"/>
    <lineage>
        <taxon>Bacteria</taxon>
        <taxon>Bacillati</taxon>
        <taxon>Bacillota</taxon>
        <taxon>Clostridia</taxon>
        <taxon>Peptostreptococcales</taxon>
        <taxon>Natronincolaceae</taxon>
        <taxon>Alkaliphilus</taxon>
    </lineage>
</organism>
<dbReference type="RefSeq" id="WP_151862212.1">
    <property type="nucleotide sequence ID" value="NZ_WBZC01000066.1"/>
</dbReference>
<keyword evidence="1" id="KW-0812">Transmembrane</keyword>
<dbReference type="Proteomes" id="UP000432715">
    <property type="component" value="Unassembled WGS sequence"/>
</dbReference>
<name>A0A6I0EVV0_9FIRM</name>
<comment type="caution">
    <text evidence="2">The sequence shown here is derived from an EMBL/GenBank/DDBJ whole genome shotgun (WGS) entry which is preliminary data.</text>
</comment>
<gene>
    <name evidence="2" type="ORF">F8154_13845</name>
</gene>
<evidence type="ECO:0000256" key="1">
    <source>
        <dbReference type="SAM" id="Phobius"/>
    </source>
</evidence>
<dbReference type="AlphaFoldDB" id="A0A6I0EVV0"/>
<sequence>MRKVKCKYVIIGIVLLLLGKIIYQNYIYYLIPRNPISDIEMGIPSTIHCMDYRHRTNLDDSFIGRSENKDNNELILKYLSDLDLIPIKRKRNDNIQSEDLKFNYMLSYDTRSNSKVFINYISSGDLSILNISSNRSISGFSRRYHKVRNSGYYKVRNSEFDYKYINNLIGKSQN</sequence>
<evidence type="ECO:0000313" key="2">
    <source>
        <dbReference type="EMBL" id="KAB3530478.1"/>
    </source>
</evidence>
<accession>A0A6I0EVV0</accession>
<evidence type="ECO:0000313" key="3">
    <source>
        <dbReference type="Proteomes" id="UP000432715"/>
    </source>
</evidence>
<keyword evidence="1" id="KW-0472">Membrane</keyword>
<feature type="transmembrane region" description="Helical" evidence="1">
    <location>
        <begin position="9"/>
        <end position="31"/>
    </location>
</feature>
<dbReference type="EMBL" id="WBZC01000066">
    <property type="protein sequence ID" value="KAB3530478.1"/>
    <property type="molecule type" value="Genomic_DNA"/>
</dbReference>
<dbReference type="OrthoDB" id="2968408at2"/>
<keyword evidence="3" id="KW-1185">Reference proteome</keyword>
<proteinExistence type="predicted"/>
<keyword evidence="1" id="KW-1133">Transmembrane helix</keyword>